<feature type="transmembrane region" description="Helical" evidence="9">
    <location>
        <begin position="6"/>
        <end position="29"/>
    </location>
</feature>
<evidence type="ECO:0000259" key="10">
    <source>
        <dbReference type="PROSITE" id="PS50928"/>
    </source>
</evidence>
<feature type="transmembrane region" description="Helical" evidence="9">
    <location>
        <begin position="41"/>
        <end position="68"/>
    </location>
</feature>
<dbReference type="SUPFAM" id="SSF161098">
    <property type="entry name" value="MetI-like"/>
    <property type="match status" value="1"/>
</dbReference>
<dbReference type="InterPro" id="IPR035906">
    <property type="entry name" value="MetI-like_sf"/>
</dbReference>
<feature type="transmembrane region" description="Helical" evidence="9">
    <location>
        <begin position="88"/>
        <end position="107"/>
    </location>
</feature>
<evidence type="ECO:0000256" key="8">
    <source>
        <dbReference type="ARBA" id="ARBA00025323"/>
    </source>
</evidence>
<dbReference type="PANTHER" id="PTHR30406">
    <property type="entry name" value="SULFATE TRANSPORT SYSTEM PERMEASE PROTEIN"/>
    <property type="match status" value="1"/>
</dbReference>
<keyword evidence="5 9" id="KW-1133">Transmembrane helix</keyword>
<evidence type="ECO:0000313" key="12">
    <source>
        <dbReference type="Proteomes" id="UP000282930"/>
    </source>
</evidence>
<dbReference type="InterPro" id="IPR000515">
    <property type="entry name" value="MetI-like"/>
</dbReference>
<dbReference type="InterPro" id="IPR005667">
    <property type="entry name" value="Sulph_transpt2"/>
</dbReference>
<dbReference type="RefSeq" id="WP_127352774.1">
    <property type="nucleotide sequence ID" value="NZ_CP034791.1"/>
</dbReference>
<protein>
    <submittedName>
        <fullName evidence="11">ABC transporter permease subunit</fullName>
    </submittedName>
</protein>
<keyword evidence="12" id="KW-1185">Reference proteome</keyword>
<feature type="transmembrane region" description="Helical" evidence="9">
    <location>
        <begin position="180"/>
        <end position="206"/>
    </location>
</feature>
<dbReference type="PROSITE" id="PS50928">
    <property type="entry name" value="ABC_TM1"/>
    <property type="match status" value="1"/>
</dbReference>
<dbReference type="GO" id="GO:0015419">
    <property type="term" value="F:ABC-type sulfate transporter activity"/>
    <property type="evidence" value="ECO:0007669"/>
    <property type="project" value="InterPro"/>
</dbReference>
<dbReference type="Gene3D" id="1.10.3720.10">
    <property type="entry name" value="MetI-like"/>
    <property type="match status" value="1"/>
</dbReference>
<feature type="transmembrane region" description="Helical" evidence="9">
    <location>
        <begin position="119"/>
        <end position="139"/>
    </location>
</feature>
<dbReference type="AlphaFoldDB" id="A0A3T0D8I5"/>
<evidence type="ECO:0000256" key="6">
    <source>
        <dbReference type="ARBA" id="ARBA00023032"/>
    </source>
</evidence>
<keyword evidence="3 9" id="KW-0813">Transport</keyword>
<reference evidence="11 12" key="1">
    <citation type="submission" date="2018-12" db="EMBL/GenBank/DDBJ databases">
        <title>Genome sequence from the cellulolytic species, Caldicellulosiruptor changbaiensis.</title>
        <authorList>
            <person name="Blumer-Schuette S.E."/>
            <person name="Mendoza C."/>
        </authorList>
    </citation>
    <scope>NUCLEOTIDE SEQUENCE [LARGE SCALE GENOMIC DNA]</scope>
    <source>
        <strain evidence="11 12">CBS-Z</strain>
    </source>
</reference>
<accession>A0A3T0D8I5</accession>
<evidence type="ECO:0000256" key="5">
    <source>
        <dbReference type="ARBA" id="ARBA00022989"/>
    </source>
</evidence>
<keyword evidence="7 9" id="KW-0472">Membrane</keyword>
<organism evidence="11 12">
    <name type="scientific">Caldicellulosiruptor changbaiensis</name>
    <dbReference type="NCBI Taxonomy" id="1222016"/>
    <lineage>
        <taxon>Bacteria</taxon>
        <taxon>Bacillati</taxon>
        <taxon>Bacillota</taxon>
        <taxon>Bacillota incertae sedis</taxon>
        <taxon>Caldicellulosiruptorales</taxon>
        <taxon>Caldicellulosiruptoraceae</taxon>
        <taxon>Caldicellulosiruptor</taxon>
    </lineage>
</organism>
<dbReference type="KEGG" id="ccha:ELD05_13075"/>
<sequence>MKKVFILSVPFLIFLLLPFLNLLFVVPYSKLFNMITKKETITAFGLSFFTASICCILAFLIGTPFAYLLASTKRRIAFLELIIDLPNVLPPILMGVLLLLLYGKVGFVGRILDKASLQIPFTTFAVILAQLFVSIGYYLKVAYSSFLAINKQLKEEGFILGLDELGILWRVYLPVARKGLVIGILGTFSRALGEFGATVVFAGNVFGKTQTISLYLYKLYVQNQEETYSVSFVMIIISYLILYLTKKLLNNVDY</sequence>
<comment type="function">
    <text evidence="8">Part of the ABC transporter complex CysAWTP (TC 3.A.1.6.1) involved in sulfate/thiosulfate import. Probably responsible for the translocation of the substrate across the membrane.</text>
</comment>
<feature type="transmembrane region" description="Helical" evidence="9">
    <location>
        <begin position="227"/>
        <end position="245"/>
    </location>
</feature>
<evidence type="ECO:0000256" key="4">
    <source>
        <dbReference type="ARBA" id="ARBA00022692"/>
    </source>
</evidence>
<name>A0A3T0D8I5_9FIRM</name>
<feature type="domain" description="ABC transmembrane type-1" evidence="10">
    <location>
        <begin position="44"/>
        <end position="245"/>
    </location>
</feature>
<dbReference type="GO" id="GO:0005886">
    <property type="term" value="C:plasma membrane"/>
    <property type="evidence" value="ECO:0007669"/>
    <property type="project" value="UniProtKB-SubCell"/>
</dbReference>
<comment type="subcellular location">
    <subcellularLocation>
        <location evidence="9">Cell membrane</location>
        <topology evidence="9">Multi-pass membrane protein</topology>
    </subcellularLocation>
    <subcellularLocation>
        <location evidence="1">Membrane</location>
        <topology evidence="1">Multi-pass membrane protein</topology>
    </subcellularLocation>
</comment>
<comment type="subunit">
    <text evidence="2">The complex is composed of two ATP-binding proteins (CysA), two transmembrane proteins (CysT and CysW) and a solute-binding protein (CysP).</text>
</comment>
<keyword evidence="6" id="KW-0764">Sulfate transport</keyword>
<dbReference type="Proteomes" id="UP000282930">
    <property type="component" value="Chromosome"/>
</dbReference>
<evidence type="ECO:0000256" key="1">
    <source>
        <dbReference type="ARBA" id="ARBA00004141"/>
    </source>
</evidence>
<evidence type="ECO:0000313" key="11">
    <source>
        <dbReference type="EMBL" id="AZT91457.1"/>
    </source>
</evidence>
<evidence type="ECO:0000256" key="2">
    <source>
        <dbReference type="ARBA" id="ARBA00011779"/>
    </source>
</evidence>
<dbReference type="CDD" id="cd06261">
    <property type="entry name" value="TM_PBP2"/>
    <property type="match status" value="1"/>
</dbReference>
<proteinExistence type="inferred from homology"/>
<evidence type="ECO:0000256" key="3">
    <source>
        <dbReference type="ARBA" id="ARBA00022448"/>
    </source>
</evidence>
<dbReference type="EMBL" id="CP034791">
    <property type="protein sequence ID" value="AZT91457.1"/>
    <property type="molecule type" value="Genomic_DNA"/>
</dbReference>
<evidence type="ECO:0000256" key="9">
    <source>
        <dbReference type="RuleBase" id="RU363032"/>
    </source>
</evidence>
<evidence type="ECO:0000256" key="7">
    <source>
        <dbReference type="ARBA" id="ARBA00023136"/>
    </source>
</evidence>
<gene>
    <name evidence="11" type="ORF">ELD05_13075</name>
</gene>
<keyword evidence="4 9" id="KW-0812">Transmembrane</keyword>
<comment type="similarity">
    <text evidence="9">Belongs to the binding-protein-dependent transport system permease family.</text>
</comment>
<dbReference type="PANTHER" id="PTHR30406:SF8">
    <property type="entry name" value="SULFATE TRANSPORT SYSTEM PERMEASE PROTEIN CYST"/>
    <property type="match status" value="1"/>
</dbReference>
<dbReference type="Pfam" id="PF00528">
    <property type="entry name" value="BPD_transp_1"/>
    <property type="match status" value="1"/>
</dbReference>